<evidence type="ECO:0000259" key="11">
    <source>
        <dbReference type="Pfam" id="PF08389"/>
    </source>
</evidence>
<evidence type="ECO:0000259" key="12">
    <source>
        <dbReference type="Pfam" id="PF19282"/>
    </source>
</evidence>
<keyword evidence="6 10" id="KW-0694">RNA-binding</keyword>
<dbReference type="Pfam" id="PF08389">
    <property type="entry name" value="Xpo1"/>
    <property type="match status" value="1"/>
</dbReference>
<keyword evidence="7 10" id="KW-0539">Nucleus</keyword>
<feature type="domain" description="Exportin-1/Importin-beta-like" evidence="11">
    <location>
        <begin position="194"/>
        <end position="277"/>
    </location>
</feature>
<evidence type="ECO:0000256" key="10">
    <source>
        <dbReference type="RuleBase" id="RU366037"/>
    </source>
</evidence>
<dbReference type="InterPro" id="IPR040017">
    <property type="entry name" value="XPOT"/>
</dbReference>
<protein>
    <recommendedName>
        <fullName evidence="2 10">Exportin-T</fullName>
    </recommendedName>
    <alternativeName>
        <fullName evidence="8 10">Exportin(tRNA)</fullName>
    </alternativeName>
    <alternativeName>
        <fullName evidence="9 10">tRNA exportin</fullName>
    </alternativeName>
</protein>
<name>A0A1A8SIR4_9TELE</name>
<keyword evidence="4 10" id="KW-0963">Cytoplasm</keyword>
<dbReference type="GO" id="GO:0000049">
    <property type="term" value="F:tRNA binding"/>
    <property type="evidence" value="ECO:0007669"/>
    <property type="project" value="UniProtKB-UniRule"/>
</dbReference>
<dbReference type="GO" id="GO:0031267">
    <property type="term" value="F:small GTPase binding"/>
    <property type="evidence" value="ECO:0007669"/>
    <property type="project" value="InterPro"/>
</dbReference>
<dbReference type="InterPro" id="IPR013598">
    <property type="entry name" value="Exportin-1/Importin-b-like"/>
</dbReference>
<evidence type="ECO:0000313" key="13">
    <source>
        <dbReference type="EMBL" id="SBS17425.1"/>
    </source>
</evidence>
<keyword evidence="5 10" id="KW-0820">tRNA-binding</keyword>
<reference evidence="13" key="2">
    <citation type="submission" date="2016-06" db="EMBL/GenBank/DDBJ databases">
        <title>The genome of a short-lived fish provides insights into sex chromosome evolution and the genetic control of aging.</title>
        <authorList>
            <person name="Reichwald K."/>
            <person name="Felder M."/>
            <person name="Petzold A."/>
            <person name="Koch P."/>
            <person name="Groth M."/>
            <person name="Platzer M."/>
        </authorList>
    </citation>
    <scope>NUCLEOTIDE SEQUENCE</scope>
    <source>
        <tissue evidence="13">Brain</tissue>
    </source>
</reference>
<dbReference type="Pfam" id="PF19282">
    <property type="entry name" value="Exportin-T"/>
    <property type="match status" value="1"/>
</dbReference>
<dbReference type="PANTHER" id="PTHR15952:SF11">
    <property type="entry name" value="EXPORTIN-T"/>
    <property type="match status" value="1"/>
</dbReference>
<evidence type="ECO:0000256" key="7">
    <source>
        <dbReference type="ARBA" id="ARBA00023242"/>
    </source>
</evidence>
<evidence type="ECO:0000256" key="9">
    <source>
        <dbReference type="ARBA" id="ARBA00032199"/>
    </source>
</evidence>
<dbReference type="GO" id="GO:0005643">
    <property type="term" value="C:nuclear pore"/>
    <property type="evidence" value="ECO:0007669"/>
    <property type="project" value="TreeGrafter"/>
</dbReference>
<dbReference type="AlphaFoldDB" id="A0A1A8SIR4"/>
<dbReference type="InterPro" id="IPR045546">
    <property type="entry name" value="Exportin-T_C"/>
</dbReference>
<comment type="similarity">
    <text evidence="10">Belongs to the exportin family.</text>
</comment>
<evidence type="ECO:0000256" key="5">
    <source>
        <dbReference type="ARBA" id="ARBA00022555"/>
    </source>
</evidence>
<dbReference type="GO" id="GO:0071528">
    <property type="term" value="P:tRNA re-export from nucleus"/>
    <property type="evidence" value="ECO:0007669"/>
    <property type="project" value="UniProtKB-UniRule"/>
</dbReference>
<evidence type="ECO:0000256" key="6">
    <source>
        <dbReference type="ARBA" id="ARBA00022884"/>
    </source>
</evidence>
<evidence type="ECO:0000256" key="8">
    <source>
        <dbReference type="ARBA" id="ARBA00029784"/>
    </source>
</evidence>
<feature type="domain" description="Exportin-T C-terminal" evidence="12">
    <location>
        <begin position="350"/>
        <end position="990"/>
    </location>
</feature>
<evidence type="ECO:0000256" key="2">
    <source>
        <dbReference type="ARBA" id="ARBA00018928"/>
    </source>
</evidence>
<accession>A0A1A8SIR4</accession>
<dbReference type="InterPro" id="IPR016024">
    <property type="entry name" value="ARM-type_fold"/>
</dbReference>
<reference evidence="13" key="1">
    <citation type="submission" date="2016-05" db="EMBL/GenBank/DDBJ databases">
        <authorList>
            <person name="Lavstsen T."/>
            <person name="Jespersen J.S."/>
        </authorList>
    </citation>
    <scope>NUCLEOTIDE SEQUENCE</scope>
    <source>
        <tissue evidence="13">Brain</tissue>
    </source>
</reference>
<dbReference type="Gene3D" id="1.25.10.10">
    <property type="entry name" value="Leucine-rich Repeat Variant"/>
    <property type="match status" value="1"/>
</dbReference>
<proteinExistence type="inferred from homology"/>
<dbReference type="GO" id="GO:0005737">
    <property type="term" value="C:cytoplasm"/>
    <property type="evidence" value="ECO:0007669"/>
    <property type="project" value="UniProtKB-SubCell"/>
</dbReference>
<dbReference type="EMBL" id="HAEI01014956">
    <property type="protein sequence ID" value="SBS17425.1"/>
    <property type="molecule type" value="Transcribed_RNA"/>
</dbReference>
<dbReference type="InterPro" id="IPR011989">
    <property type="entry name" value="ARM-like"/>
</dbReference>
<dbReference type="PANTHER" id="PTHR15952">
    <property type="entry name" value="EXPORTIN-T/LOS1"/>
    <property type="match status" value="1"/>
</dbReference>
<gene>
    <name evidence="13" type="primary">XPOT</name>
</gene>
<sequence>MFVQQQHQELDLSRTGVNLQMACQSAGAVMDEQALLGLNPNADASYRQRALAYFEQLKDSQNAWEVCADVLAKGLYSDDHVKFFCFQVLEHQVKFRHAALSAAQQQLIRETLMTWLQSQLMNAQQEKSFIRNKAAQVFALTFPPGLQTCPRSFTSRSSACGVFSDLDRFMLSYWITDSLFTVRVVTCCCRVLQETRRNTLIKDTMREQCIPSLVESWFQILTTYQRSQPELTCQCLEVVGAYVSWIDLNFIANDRFVNVLLSQMSMEELREEACDCLFEIINKGMDPVDKTKLVESLCRVLQSAGFFNVEQEEDVDFLAKFSRLVNGMGQSLVLSWTKLVKAGNVKEATETLQAVEAKVPLLLQLLVHEDDDISSNIVGFCYDYLNVLKQLPQLTEQQKANIEAVMLAVMKKLTYDDEYNFENEGEDEAMFVEYRKQLKMLLDRLAQVSPELLLEAVRRIFTNTMQAWQTTSFMEVEVAIRLLYMLGEALPASHGAHFSGDTAKTSALQDMMRTLVSCGVSGYQHSSVSLEFFETVVRYDKFFIVEPQHIPNVLMAFLDQRGLRHNSPKVRSRVAYLFSRFIKTLHKHMTGFIEDVLTRIQDLLELIPPENGFRALLTSDDQLFMFEAAGVLIVSGESPVDQKQALMRSLLTPLMDAFCLLLAKLLQETEEERQVALADCLSHAVGFASRTSKAFSNKQTVKQCGCTEVYRDCLQSFLPALSCPVQRGVLRSAVRSFLHRMIICLEEEVLPFFPAASEHMLKDCEAKDLQEFIPLISQITAKFKRQVSPFLQQIFMPLVLAIFEVLARPAEENDQTAALEKQMLRRSYFGFIQAITGSGMNEVMANQGVENIERVLFTIIQGAVDFPDPVAQKTCFIILSRLVELWGGKDGMAGFPDFIYKHIVPACFLAPLKPTFDLSDAQTVLTLSECALTLKMIHLKRGPEFLQFLQHEYLPSLQVTPEIAQEVCHVLQQPDVKVLKNYIKVFFQRAKL</sequence>
<evidence type="ECO:0000256" key="1">
    <source>
        <dbReference type="ARBA" id="ARBA00004496"/>
    </source>
</evidence>
<keyword evidence="13" id="KW-0675">Receptor</keyword>
<comment type="function">
    <text evidence="10">tRNA nucleus export receptor which facilitates tRNA translocation across the nuclear pore complex.</text>
</comment>
<dbReference type="FunFam" id="1.25.10.10:FF:000105">
    <property type="entry name" value="Exportin for tRNA"/>
    <property type="match status" value="1"/>
</dbReference>
<dbReference type="GO" id="GO:0016363">
    <property type="term" value="C:nuclear matrix"/>
    <property type="evidence" value="ECO:0007669"/>
    <property type="project" value="TreeGrafter"/>
</dbReference>
<evidence type="ECO:0000256" key="3">
    <source>
        <dbReference type="ARBA" id="ARBA00022448"/>
    </source>
</evidence>
<organism evidence="13">
    <name type="scientific">Nothobranchius rachovii</name>
    <name type="common">bluefin notho</name>
    <dbReference type="NCBI Taxonomy" id="451742"/>
    <lineage>
        <taxon>Eukaryota</taxon>
        <taxon>Metazoa</taxon>
        <taxon>Chordata</taxon>
        <taxon>Craniata</taxon>
        <taxon>Vertebrata</taxon>
        <taxon>Euteleostomi</taxon>
        <taxon>Actinopterygii</taxon>
        <taxon>Neopterygii</taxon>
        <taxon>Teleostei</taxon>
        <taxon>Neoteleostei</taxon>
        <taxon>Acanthomorphata</taxon>
        <taxon>Ovalentaria</taxon>
        <taxon>Atherinomorphae</taxon>
        <taxon>Cyprinodontiformes</taxon>
        <taxon>Nothobranchiidae</taxon>
        <taxon>Nothobranchius</taxon>
    </lineage>
</organism>
<comment type="subcellular location">
    <subcellularLocation>
        <location evidence="1 10">Cytoplasm</location>
    </subcellularLocation>
    <subcellularLocation>
        <location evidence="10">Nucleus</location>
    </subcellularLocation>
    <text evidence="10">Shuttles between the nucleus and the cytoplasm.</text>
</comment>
<evidence type="ECO:0000256" key="4">
    <source>
        <dbReference type="ARBA" id="ARBA00022490"/>
    </source>
</evidence>
<keyword evidence="3 10" id="KW-0813">Transport</keyword>
<dbReference type="SUPFAM" id="SSF48371">
    <property type="entry name" value="ARM repeat"/>
    <property type="match status" value="1"/>
</dbReference>